<dbReference type="Pfam" id="PF24118">
    <property type="entry name" value="DUF7392"/>
    <property type="match status" value="1"/>
</dbReference>
<reference evidence="4 5" key="1">
    <citation type="journal article" date="2020" name="Nat. Food">
        <title>A phased Vanilla planifolia genome enables genetic improvement of flavour and production.</title>
        <authorList>
            <person name="Hasing T."/>
            <person name="Tang H."/>
            <person name="Brym M."/>
            <person name="Khazi F."/>
            <person name="Huang T."/>
            <person name="Chambers A.H."/>
        </authorList>
    </citation>
    <scope>NUCLEOTIDE SEQUENCE [LARGE SCALE GENOMIC DNA]</scope>
    <source>
        <tissue evidence="3">Leaf</tissue>
    </source>
</reference>
<gene>
    <name evidence="3" type="ORF">HPP92_028169</name>
    <name evidence="2" type="ORF">HPP92_028189</name>
</gene>
<evidence type="ECO:0000313" key="5">
    <source>
        <dbReference type="Proteomes" id="UP000639772"/>
    </source>
</evidence>
<dbReference type="InterPro" id="IPR055816">
    <property type="entry name" value="DUF7392"/>
</dbReference>
<sequence>MPCFVPFNKSLDISFFILRPVNALDDDVIHAMKFLSFQSEGLGCVYSSVMKSIHGNLVVWYGAWIKRSEEEMDILNEMLLSAMEELSDLAVLIQHGFYDAVAGESKDGHRSARFSSGDTVLLCSVVPAADVESALDDAFRGALSTSLRKAEGTTAAVCLRCRGQPLVVMLHVWKSLQACYAWLITADYLETVQPQVDRFGREGQFDVFKVVYVSSDDALNFRVSSSQTHRFFSDAFPCTG</sequence>
<proteinExistence type="predicted"/>
<dbReference type="EMBL" id="JADCNM010000427">
    <property type="protein sequence ID" value="KAG0447719.1"/>
    <property type="molecule type" value="Genomic_DNA"/>
</dbReference>
<comment type="caution">
    <text evidence="3">The sequence shown here is derived from an EMBL/GenBank/DDBJ whole genome shotgun (WGS) entry which is preliminary data.</text>
</comment>
<organism evidence="3 4">
    <name type="scientific">Vanilla planifolia</name>
    <name type="common">Vanilla</name>
    <dbReference type="NCBI Taxonomy" id="51239"/>
    <lineage>
        <taxon>Eukaryota</taxon>
        <taxon>Viridiplantae</taxon>
        <taxon>Streptophyta</taxon>
        <taxon>Embryophyta</taxon>
        <taxon>Tracheophyta</taxon>
        <taxon>Spermatophyta</taxon>
        <taxon>Magnoliopsida</taxon>
        <taxon>Liliopsida</taxon>
        <taxon>Asparagales</taxon>
        <taxon>Orchidaceae</taxon>
        <taxon>Vanilloideae</taxon>
        <taxon>Vanilleae</taxon>
        <taxon>Vanilla</taxon>
    </lineage>
</organism>
<keyword evidence="4" id="KW-1185">Reference proteome</keyword>
<evidence type="ECO:0000313" key="3">
    <source>
        <dbReference type="EMBL" id="KAG0447805.1"/>
    </source>
</evidence>
<feature type="domain" description="DUF7392" evidence="1">
    <location>
        <begin position="96"/>
        <end position="208"/>
    </location>
</feature>
<evidence type="ECO:0000259" key="1">
    <source>
        <dbReference type="Pfam" id="PF24118"/>
    </source>
</evidence>
<dbReference type="PANTHER" id="PTHR38226">
    <property type="entry name" value="(WILD MALAYSIAN BANANA) HYPOTHETICAL PROTEIN"/>
    <property type="match status" value="1"/>
</dbReference>
<dbReference type="Proteomes" id="UP000636800">
    <property type="component" value="Unassembled WGS sequence"/>
</dbReference>
<protein>
    <recommendedName>
        <fullName evidence="1">DUF7392 domain-containing protein</fullName>
    </recommendedName>
</protein>
<evidence type="ECO:0000313" key="2">
    <source>
        <dbReference type="EMBL" id="KAG0447719.1"/>
    </source>
</evidence>
<dbReference type="AlphaFoldDB" id="A0A835U4R5"/>
<evidence type="ECO:0000313" key="4">
    <source>
        <dbReference type="Proteomes" id="UP000636800"/>
    </source>
</evidence>
<name>A0A835U4R5_VANPL</name>
<dbReference type="EMBL" id="JADCNL010000426">
    <property type="protein sequence ID" value="KAG0447805.1"/>
    <property type="molecule type" value="Genomic_DNA"/>
</dbReference>
<dbReference type="Proteomes" id="UP000639772">
    <property type="component" value="Unassembled WGS sequence"/>
</dbReference>
<accession>A0A835U4R5</accession>
<dbReference type="OrthoDB" id="1848500at2759"/>
<dbReference type="PANTHER" id="PTHR38226:SF3">
    <property type="entry name" value="(WILD MALAYSIAN BANANA) HYPOTHETICAL PROTEIN"/>
    <property type="match status" value="1"/>
</dbReference>